<feature type="domain" description="Protein kinase" evidence="5">
    <location>
        <begin position="22"/>
        <end position="305"/>
    </location>
</feature>
<keyword evidence="1" id="KW-0808">Transferase</keyword>
<keyword evidence="7" id="KW-1185">Reference proteome</keyword>
<gene>
    <name evidence="6" type="ORF">SUTH_00320</name>
</gene>
<evidence type="ECO:0000256" key="1">
    <source>
        <dbReference type="ARBA" id="ARBA00022679"/>
    </source>
</evidence>
<dbReference type="PANTHER" id="PTHR43289:SF6">
    <property type="entry name" value="SERINE_THREONINE-PROTEIN KINASE NEKL-3"/>
    <property type="match status" value="1"/>
</dbReference>
<organism evidence="6 7">
    <name type="scientific">Sulfuritalea hydrogenivorans sk43H</name>
    <dbReference type="NCBI Taxonomy" id="1223802"/>
    <lineage>
        <taxon>Bacteria</taxon>
        <taxon>Pseudomonadati</taxon>
        <taxon>Pseudomonadota</taxon>
        <taxon>Betaproteobacteria</taxon>
        <taxon>Nitrosomonadales</taxon>
        <taxon>Sterolibacteriaceae</taxon>
        <taxon>Sulfuritalea</taxon>
    </lineage>
</organism>
<reference evidence="6 7" key="1">
    <citation type="journal article" date="2014" name="Syst. Appl. Microbiol.">
        <title>Complete genomes of freshwater sulfur oxidizers Sulfuricella denitrificans skB26 and Sulfuritalea hydrogenivorans sk43H: genetic insights into the sulfur oxidation pathway of betaproteobacteria.</title>
        <authorList>
            <person name="Watanabe T."/>
            <person name="Kojima H."/>
            <person name="Fukui M."/>
        </authorList>
    </citation>
    <scope>NUCLEOTIDE SEQUENCE [LARGE SCALE GENOMIC DNA]</scope>
    <source>
        <strain evidence="6">DSM22779</strain>
    </source>
</reference>
<evidence type="ECO:0000256" key="4">
    <source>
        <dbReference type="ARBA" id="ARBA00022840"/>
    </source>
</evidence>
<sequence>MPIPVVSQNNQPLPPGYELEGYRIERQLSVGGFSIVYLAHDAQGTPVAIKEYLPNALALRGEGQIAPTIPAEFQADFNHGLKCFFEEGRALTGLDHPNVVRVLNFFRANGTVYLVMRFEIGRTLRDYIRKNRGRLKESFLRSMFSGLLDGLGEVHGCGLLHLDIKPANIWLRDDGSPVLLDFGAARYAVDIGPPEPRAMYTPGYAAPEQYHGKFTLGPWTDIYAVGACIYAALAGAAPQAADERLVDDQLLPARQRWGMDYSPRLLATIDECLRLDPTRRPQHARALQASLNTDQAGDKRPDSWLSLLGLRRE</sequence>
<evidence type="ECO:0000256" key="2">
    <source>
        <dbReference type="ARBA" id="ARBA00022741"/>
    </source>
</evidence>
<dbReference type="Gene3D" id="1.10.510.10">
    <property type="entry name" value="Transferase(Phosphotransferase) domain 1"/>
    <property type="match status" value="1"/>
</dbReference>
<dbReference type="STRING" id="1223802.SUTH_00320"/>
<dbReference type="PANTHER" id="PTHR43289">
    <property type="entry name" value="MITOGEN-ACTIVATED PROTEIN KINASE KINASE KINASE 20-RELATED"/>
    <property type="match status" value="1"/>
</dbReference>
<evidence type="ECO:0000313" key="6">
    <source>
        <dbReference type="EMBL" id="BAO28136.1"/>
    </source>
</evidence>
<dbReference type="AlphaFoldDB" id="W0SAU9"/>
<dbReference type="PROSITE" id="PS50011">
    <property type="entry name" value="PROTEIN_KINASE_DOM"/>
    <property type="match status" value="1"/>
</dbReference>
<dbReference type="InterPro" id="IPR000719">
    <property type="entry name" value="Prot_kinase_dom"/>
</dbReference>
<evidence type="ECO:0000259" key="5">
    <source>
        <dbReference type="PROSITE" id="PS50011"/>
    </source>
</evidence>
<name>W0SAU9_9PROT</name>
<evidence type="ECO:0000313" key="7">
    <source>
        <dbReference type="Proteomes" id="UP000031637"/>
    </source>
</evidence>
<accession>W0SAU9</accession>
<dbReference type="HOGENOM" id="CLU_000288_63_44_4"/>
<keyword evidence="4" id="KW-0067">ATP-binding</keyword>
<evidence type="ECO:0000256" key="3">
    <source>
        <dbReference type="ARBA" id="ARBA00022777"/>
    </source>
</evidence>
<protein>
    <submittedName>
        <fullName evidence="6">Protein kinase</fullName>
    </submittedName>
</protein>
<dbReference type="EMBL" id="AP012547">
    <property type="protein sequence ID" value="BAO28136.1"/>
    <property type="molecule type" value="Genomic_DNA"/>
</dbReference>
<keyword evidence="3 6" id="KW-0418">Kinase</keyword>
<dbReference type="Pfam" id="PF00069">
    <property type="entry name" value="Pkinase"/>
    <property type="match status" value="1"/>
</dbReference>
<dbReference type="CDD" id="cd14014">
    <property type="entry name" value="STKc_PknB_like"/>
    <property type="match status" value="1"/>
</dbReference>
<dbReference type="Proteomes" id="UP000031637">
    <property type="component" value="Chromosome"/>
</dbReference>
<dbReference type="SMART" id="SM00220">
    <property type="entry name" value="S_TKc"/>
    <property type="match status" value="1"/>
</dbReference>
<dbReference type="GO" id="GO:0004674">
    <property type="term" value="F:protein serine/threonine kinase activity"/>
    <property type="evidence" value="ECO:0007669"/>
    <property type="project" value="TreeGrafter"/>
</dbReference>
<keyword evidence="2" id="KW-0547">Nucleotide-binding</keyword>
<dbReference type="InterPro" id="IPR011009">
    <property type="entry name" value="Kinase-like_dom_sf"/>
</dbReference>
<dbReference type="KEGG" id="shd:SUTH_00320"/>
<proteinExistence type="predicted"/>
<dbReference type="GO" id="GO:0005524">
    <property type="term" value="F:ATP binding"/>
    <property type="evidence" value="ECO:0007669"/>
    <property type="project" value="UniProtKB-KW"/>
</dbReference>
<dbReference type="SUPFAM" id="SSF56112">
    <property type="entry name" value="Protein kinase-like (PK-like)"/>
    <property type="match status" value="1"/>
</dbReference>